<feature type="repeat" description="TPR" evidence="3">
    <location>
        <begin position="224"/>
        <end position="257"/>
    </location>
</feature>
<evidence type="ECO:0000256" key="1">
    <source>
        <dbReference type="ARBA" id="ARBA00022737"/>
    </source>
</evidence>
<accession>A0A0K1EIJ7</accession>
<keyword evidence="6" id="KW-1185">Reference proteome</keyword>
<dbReference type="InterPro" id="IPR050498">
    <property type="entry name" value="Ycf3"/>
</dbReference>
<name>A0A0K1EIJ7_CHOCO</name>
<dbReference type="GO" id="GO:0046813">
    <property type="term" value="P:receptor-mediated virion attachment to host cell"/>
    <property type="evidence" value="ECO:0007669"/>
    <property type="project" value="TreeGrafter"/>
</dbReference>
<protein>
    <submittedName>
        <fullName evidence="5">Uncharacterized protein</fullName>
    </submittedName>
</protein>
<feature type="compositionally biased region" description="Basic and acidic residues" evidence="4">
    <location>
        <begin position="326"/>
        <end position="341"/>
    </location>
</feature>
<dbReference type="Pfam" id="PF13432">
    <property type="entry name" value="TPR_16"/>
    <property type="match status" value="3"/>
</dbReference>
<dbReference type="PANTHER" id="PTHR44858">
    <property type="entry name" value="TETRATRICOPEPTIDE REPEAT PROTEIN 6"/>
    <property type="match status" value="1"/>
</dbReference>
<dbReference type="STRING" id="52.CMC5_048350"/>
<sequence length="341" mass="36139">MRVRNGNRGRAGVATLVGGLFVVVGCGASQPPPEEPLVADPPLGAEESPSASAANKALAQGIEEIKAERFAEAKPHLEQALSLKPDSAEAAYYLGLVSEKTEDLAGAEKHYKHALQIDPTLAEAAVNLGAIYLEEPARPDEAIAAMTPAVAKAADATRLHQNLAYAYSLKKAYDKASKEYEAALSKGASPELHFAYGGMLLEAKQGEKAAEQLRKALAGAGDDVALIASVGRMLGPAGAYADCVKAFDRAIQLKPDAAELFVRRGTCRHELKDEPGARADYQAAIKADPKFAPAHYYLGMSWLGEKKTQNALAAFDQASKVGGDSEIGKRAREKMKELGKK</sequence>
<evidence type="ECO:0000313" key="5">
    <source>
        <dbReference type="EMBL" id="AKT40679.1"/>
    </source>
</evidence>
<dbReference type="SUPFAM" id="SSF48452">
    <property type="entry name" value="TPR-like"/>
    <property type="match status" value="1"/>
</dbReference>
<gene>
    <name evidence="5" type="ORF">CMC5_048350</name>
</gene>
<evidence type="ECO:0000256" key="4">
    <source>
        <dbReference type="SAM" id="MobiDB-lite"/>
    </source>
</evidence>
<feature type="repeat" description="TPR" evidence="3">
    <location>
        <begin position="88"/>
        <end position="121"/>
    </location>
</feature>
<dbReference type="PANTHER" id="PTHR44858:SF1">
    <property type="entry name" value="UDP-N-ACETYLGLUCOSAMINE--PEPTIDE N-ACETYLGLUCOSAMINYLTRANSFERASE SPINDLY-RELATED"/>
    <property type="match status" value="1"/>
</dbReference>
<dbReference type="GO" id="GO:0009279">
    <property type="term" value="C:cell outer membrane"/>
    <property type="evidence" value="ECO:0007669"/>
    <property type="project" value="TreeGrafter"/>
</dbReference>
<dbReference type="AlphaFoldDB" id="A0A0K1EIJ7"/>
<organism evidence="5 6">
    <name type="scientific">Chondromyces crocatus</name>
    <dbReference type="NCBI Taxonomy" id="52"/>
    <lineage>
        <taxon>Bacteria</taxon>
        <taxon>Pseudomonadati</taxon>
        <taxon>Myxococcota</taxon>
        <taxon>Polyangia</taxon>
        <taxon>Polyangiales</taxon>
        <taxon>Polyangiaceae</taxon>
        <taxon>Chondromyces</taxon>
    </lineage>
</organism>
<proteinExistence type="predicted"/>
<dbReference type="InterPro" id="IPR011990">
    <property type="entry name" value="TPR-like_helical_dom_sf"/>
</dbReference>
<feature type="region of interest" description="Disordered" evidence="4">
    <location>
        <begin position="31"/>
        <end position="57"/>
    </location>
</feature>
<dbReference type="PROSITE" id="PS50005">
    <property type="entry name" value="TPR"/>
    <property type="match status" value="2"/>
</dbReference>
<dbReference type="InterPro" id="IPR019734">
    <property type="entry name" value="TPR_rpt"/>
</dbReference>
<dbReference type="EMBL" id="CP012159">
    <property type="protein sequence ID" value="AKT40679.1"/>
    <property type="molecule type" value="Genomic_DNA"/>
</dbReference>
<dbReference type="SMART" id="SM00028">
    <property type="entry name" value="TPR"/>
    <property type="match status" value="6"/>
</dbReference>
<keyword evidence="1" id="KW-0677">Repeat</keyword>
<dbReference type="PROSITE" id="PS51257">
    <property type="entry name" value="PROKAR_LIPOPROTEIN"/>
    <property type="match status" value="1"/>
</dbReference>
<dbReference type="KEGG" id="ccro:CMC5_048350"/>
<evidence type="ECO:0000313" key="6">
    <source>
        <dbReference type="Proteomes" id="UP000067626"/>
    </source>
</evidence>
<dbReference type="RefSeq" id="WP_082362730.1">
    <property type="nucleotide sequence ID" value="NZ_CP012159.1"/>
</dbReference>
<dbReference type="Gene3D" id="1.25.40.10">
    <property type="entry name" value="Tetratricopeptide repeat domain"/>
    <property type="match status" value="2"/>
</dbReference>
<dbReference type="OrthoDB" id="5450625at2"/>
<evidence type="ECO:0000256" key="2">
    <source>
        <dbReference type="ARBA" id="ARBA00022803"/>
    </source>
</evidence>
<reference evidence="5 6" key="1">
    <citation type="submission" date="2015-07" db="EMBL/GenBank/DDBJ databases">
        <title>Genome analysis of myxobacterium Chondromyces crocatus Cm c5 reveals a high potential for natural compound synthesis and the genetic basis for the loss of fruiting body formation.</title>
        <authorList>
            <person name="Zaburannyi N."/>
            <person name="Bunk B."/>
            <person name="Maier J."/>
            <person name="Overmann J."/>
            <person name="Mueller R."/>
        </authorList>
    </citation>
    <scope>NUCLEOTIDE SEQUENCE [LARGE SCALE GENOMIC DNA]</scope>
    <source>
        <strain evidence="5 6">Cm c5</strain>
    </source>
</reference>
<evidence type="ECO:0000256" key="3">
    <source>
        <dbReference type="PROSITE-ProRule" id="PRU00339"/>
    </source>
</evidence>
<dbReference type="Proteomes" id="UP000067626">
    <property type="component" value="Chromosome"/>
</dbReference>
<feature type="region of interest" description="Disordered" evidence="4">
    <location>
        <begin position="322"/>
        <end position="341"/>
    </location>
</feature>
<keyword evidence="2 3" id="KW-0802">TPR repeat</keyword>